<accession>A0A1I5RPP6</accession>
<gene>
    <name evidence="1" type="ORF">SAMN05216190_113136</name>
</gene>
<evidence type="ECO:0000313" key="2">
    <source>
        <dbReference type="Proteomes" id="UP000198784"/>
    </source>
</evidence>
<reference evidence="2" key="1">
    <citation type="submission" date="2016-10" db="EMBL/GenBank/DDBJ databases">
        <authorList>
            <person name="Varghese N."/>
            <person name="Submissions S."/>
        </authorList>
    </citation>
    <scope>NUCLEOTIDE SEQUENCE [LARGE SCALE GENOMIC DNA]</scope>
    <source>
        <strain evidence="2">DSM 17834</strain>
    </source>
</reference>
<dbReference type="AlphaFoldDB" id="A0A1I5RPP6"/>
<name>A0A1I5RPP6_9PSED</name>
<proteinExistence type="predicted"/>
<organism evidence="1 2">
    <name type="scientific">Pseudomonas borbori</name>
    <dbReference type="NCBI Taxonomy" id="289003"/>
    <lineage>
        <taxon>Bacteria</taxon>
        <taxon>Pseudomonadati</taxon>
        <taxon>Pseudomonadota</taxon>
        <taxon>Gammaproteobacteria</taxon>
        <taxon>Pseudomonadales</taxon>
        <taxon>Pseudomonadaceae</taxon>
        <taxon>Pseudomonas</taxon>
    </lineage>
</organism>
<keyword evidence="2" id="KW-1185">Reference proteome</keyword>
<evidence type="ECO:0000313" key="1">
    <source>
        <dbReference type="EMBL" id="SFP60221.1"/>
    </source>
</evidence>
<dbReference type="OrthoDB" id="6872227at2"/>
<protein>
    <submittedName>
        <fullName evidence="1">Uncharacterized protein</fullName>
    </submittedName>
</protein>
<dbReference type="RefSeq" id="WP_141123940.1">
    <property type="nucleotide sequence ID" value="NZ_FOWX01000013.1"/>
</dbReference>
<sequence>MNDDVMRIPDLVKECARYYEVDDQEAAHTLHELIKELSLEYSVRQGKVALPSHIFWVGRVDGPQQSIRTYKLFFEGLVEYLDLLSDPLSSVEKYSIRSYCESDSSAKNIPVNLIYLSRIALGEWALNAGIEPPTYILEGSSAKRAKKNEEEPTLKENELATVSRITNGLFDLIKAIDKSHSEVPLTKQDKDRLREIKRGLALLNNPPRTNFDRYSTVILLAKDAGVEMRCDPKTLRRYMRPKSNDND</sequence>
<dbReference type="Proteomes" id="UP000198784">
    <property type="component" value="Unassembled WGS sequence"/>
</dbReference>
<dbReference type="EMBL" id="FOWX01000013">
    <property type="protein sequence ID" value="SFP60221.1"/>
    <property type="molecule type" value="Genomic_DNA"/>
</dbReference>